<dbReference type="Pfam" id="PF03054">
    <property type="entry name" value="tRNA_Me_trans"/>
    <property type="match status" value="1"/>
</dbReference>
<comment type="subcellular location">
    <subcellularLocation>
        <location evidence="2">Mitochondrion</location>
    </subcellularLocation>
</comment>
<dbReference type="FunFam" id="3.40.50.620:FF:000104">
    <property type="entry name" value="Mitochondrial tRNA-specific 2-thiouridylase 1"/>
    <property type="match status" value="1"/>
</dbReference>
<dbReference type="EC" id="2.8.1.14" evidence="4"/>
<evidence type="ECO:0000256" key="12">
    <source>
        <dbReference type="ARBA" id="ARBA00023157"/>
    </source>
</evidence>
<dbReference type="GO" id="GO:0000049">
    <property type="term" value="F:tRNA binding"/>
    <property type="evidence" value="ECO:0007669"/>
    <property type="project" value="UniProtKB-KW"/>
</dbReference>
<dbReference type="NCBIfam" id="TIGR00420">
    <property type="entry name" value="trmU"/>
    <property type="match status" value="1"/>
</dbReference>
<evidence type="ECO:0000259" key="15">
    <source>
        <dbReference type="Pfam" id="PF20259"/>
    </source>
</evidence>
<dbReference type="NCBIfam" id="NF001138">
    <property type="entry name" value="PRK00143.1"/>
    <property type="match status" value="1"/>
</dbReference>
<comment type="similarity">
    <text evidence="3">Belongs to the MnmA/TRMU family.</text>
</comment>
<evidence type="ECO:0000256" key="1">
    <source>
        <dbReference type="ARBA" id="ARBA00003986"/>
    </source>
</evidence>
<dbReference type="GO" id="GO:0061708">
    <property type="term" value="F:tRNA-5-taurinomethyluridine 2-sulfurtransferase"/>
    <property type="evidence" value="ECO:0007669"/>
    <property type="project" value="UniProtKB-EC"/>
</dbReference>
<proteinExistence type="inferred from homology"/>
<keyword evidence="10" id="KW-0067">ATP-binding</keyword>
<evidence type="ECO:0000256" key="4">
    <source>
        <dbReference type="ARBA" id="ARBA00011953"/>
    </source>
</evidence>
<dbReference type="Gene3D" id="2.40.30.10">
    <property type="entry name" value="Translation factors"/>
    <property type="match status" value="1"/>
</dbReference>
<dbReference type="AlphaFoldDB" id="A0A381Q6H1"/>
<accession>A0A381Q6H1</accession>
<evidence type="ECO:0000256" key="13">
    <source>
        <dbReference type="ARBA" id="ARBA00049564"/>
    </source>
</evidence>
<evidence type="ECO:0000256" key="5">
    <source>
        <dbReference type="ARBA" id="ARBA00022490"/>
    </source>
</evidence>
<dbReference type="Pfam" id="PF20259">
    <property type="entry name" value="tRNA_Me_trans_M"/>
    <property type="match status" value="1"/>
</dbReference>
<reference evidence="16" key="1">
    <citation type="submission" date="2018-05" db="EMBL/GenBank/DDBJ databases">
        <authorList>
            <person name="Lanie J.A."/>
            <person name="Ng W.-L."/>
            <person name="Kazmierczak K.M."/>
            <person name="Andrzejewski T.M."/>
            <person name="Davidsen T.M."/>
            <person name="Wayne K.J."/>
            <person name="Tettelin H."/>
            <person name="Glass J.I."/>
            <person name="Rusch D."/>
            <person name="Podicherti R."/>
            <person name="Tsui H.-C.T."/>
            <person name="Winkler M.E."/>
        </authorList>
    </citation>
    <scope>NUCLEOTIDE SEQUENCE</scope>
</reference>
<keyword evidence="8" id="KW-0819">tRNA processing</keyword>
<evidence type="ECO:0000313" key="16">
    <source>
        <dbReference type="EMBL" id="SUZ74464.1"/>
    </source>
</evidence>
<dbReference type="GO" id="GO:0002143">
    <property type="term" value="P:tRNA wobble position uridine thiolation"/>
    <property type="evidence" value="ECO:0007669"/>
    <property type="project" value="TreeGrafter"/>
</dbReference>
<keyword evidence="12" id="KW-1015">Disulfide bond</keyword>
<gene>
    <name evidence="16" type="ORF">METZ01_LOCUS27318</name>
</gene>
<evidence type="ECO:0000256" key="10">
    <source>
        <dbReference type="ARBA" id="ARBA00022840"/>
    </source>
</evidence>
<dbReference type="InterPro" id="IPR004506">
    <property type="entry name" value="MnmA-like"/>
</dbReference>
<protein>
    <recommendedName>
        <fullName evidence="4">tRNA-5-taurinomethyluridine 2-sulfurtransferase</fullName>
        <ecNumber evidence="4">2.8.1.14</ecNumber>
    </recommendedName>
</protein>
<dbReference type="Gene3D" id="3.40.50.620">
    <property type="entry name" value="HUPs"/>
    <property type="match status" value="1"/>
</dbReference>
<dbReference type="GO" id="GO:0005739">
    <property type="term" value="C:mitochondrion"/>
    <property type="evidence" value="ECO:0007669"/>
    <property type="project" value="UniProtKB-SubCell"/>
</dbReference>
<keyword evidence="6" id="KW-0820">tRNA-binding</keyword>
<dbReference type="InterPro" id="IPR046885">
    <property type="entry name" value="MnmA-like_C"/>
</dbReference>
<organism evidence="16">
    <name type="scientific">marine metagenome</name>
    <dbReference type="NCBI Taxonomy" id="408172"/>
    <lineage>
        <taxon>unclassified sequences</taxon>
        <taxon>metagenomes</taxon>
        <taxon>ecological metagenomes</taxon>
    </lineage>
</organism>
<evidence type="ECO:0000259" key="14">
    <source>
        <dbReference type="Pfam" id="PF20258"/>
    </source>
</evidence>
<comment type="catalytic activity">
    <reaction evidence="13">
        <text>5-taurinomethyluridine(34) in tRNA + S-sulfanyl-L-cysteinyl-[protein] + AH2 + ATP = 5-taurinomethyl-2-thiouridine(34) in tRNA + L-cysteinyl-[protein] + A + AMP + diphosphate + H(+)</text>
        <dbReference type="Rhea" id="RHEA:47040"/>
        <dbReference type="Rhea" id="RHEA-COMP:10131"/>
        <dbReference type="Rhea" id="RHEA-COMP:11726"/>
        <dbReference type="Rhea" id="RHEA-COMP:11732"/>
        <dbReference type="Rhea" id="RHEA-COMP:11733"/>
        <dbReference type="ChEBI" id="CHEBI:13193"/>
        <dbReference type="ChEBI" id="CHEBI:15378"/>
        <dbReference type="ChEBI" id="CHEBI:17499"/>
        <dbReference type="ChEBI" id="CHEBI:29950"/>
        <dbReference type="ChEBI" id="CHEBI:30616"/>
        <dbReference type="ChEBI" id="CHEBI:33019"/>
        <dbReference type="ChEBI" id="CHEBI:61963"/>
        <dbReference type="ChEBI" id="CHEBI:87171"/>
        <dbReference type="ChEBI" id="CHEBI:87172"/>
        <dbReference type="ChEBI" id="CHEBI:456215"/>
        <dbReference type="EC" id="2.8.1.14"/>
    </reaction>
</comment>
<dbReference type="HAMAP" id="MF_00144">
    <property type="entry name" value="tRNA_thiouridyl_MnmA"/>
    <property type="match status" value="1"/>
</dbReference>
<dbReference type="GO" id="GO:0005524">
    <property type="term" value="F:ATP binding"/>
    <property type="evidence" value="ECO:0007669"/>
    <property type="project" value="UniProtKB-KW"/>
</dbReference>
<dbReference type="InterPro" id="IPR023382">
    <property type="entry name" value="MnmA-like_central_sf"/>
</dbReference>
<keyword evidence="9" id="KW-0547">Nucleotide-binding</keyword>
<evidence type="ECO:0000256" key="3">
    <source>
        <dbReference type="ARBA" id="ARBA00006191"/>
    </source>
</evidence>
<dbReference type="CDD" id="cd01998">
    <property type="entry name" value="MnmA_TRMU-like"/>
    <property type="match status" value="1"/>
</dbReference>
<evidence type="ECO:0000256" key="9">
    <source>
        <dbReference type="ARBA" id="ARBA00022741"/>
    </source>
</evidence>
<evidence type="ECO:0000256" key="7">
    <source>
        <dbReference type="ARBA" id="ARBA00022679"/>
    </source>
</evidence>
<evidence type="ECO:0000256" key="11">
    <source>
        <dbReference type="ARBA" id="ARBA00022884"/>
    </source>
</evidence>
<comment type="function">
    <text evidence="1">Catalyzes the 2-thiolation of uridine at the wobble position (U34) of mitochondrial tRNA(Lys), tRNA(Glu) and tRNA(Gln). Required for the formation of 5-taurinomethyl-2-thiouridine (tm5s2U) of mitochondrial tRNA(Lys), tRNA(Glu), and tRNA(Gln) at the wobble position. ATP is required to activate the C2 atom of the wobble base.</text>
</comment>
<dbReference type="FunFam" id="2.40.30.10:FF:000023">
    <property type="entry name" value="tRNA-specific 2-thiouridylase MnmA"/>
    <property type="match status" value="1"/>
</dbReference>
<dbReference type="Pfam" id="PF20258">
    <property type="entry name" value="tRNA_Me_trans_C"/>
    <property type="match status" value="1"/>
</dbReference>
<dbReference type="InterPro" id="IPR014729">
    <property type="entry name" value="Rossmann-like_a/b/a_fold"/>
</dbReference>
<evidence type="ECO:0000256" key="6">
    <source>
        <dbReference type="ARBA" id="ARBA00022555"/>
    </source>
</evidence>
<sequence length="351" mass="39812">MSGGVDSAVAASILVENGYNVEAIFMKNWDEEDEEFCTAAQDYKDALQVCEMLDIPLRSIDLTDEYWDKVFKIFLEECEIGRTPNPDIICNKEIKFRAFLDYSLELGAKKIATGHYAQIKTHDNIFQLLRGKDTNKDQSYFLYRLDQYQVSKSIFPIGDLNKEYVRKKANDLGFLNHNKKDSTGICFIGERNYRNFLKKYFDTQPGDIVSDKGDIIGQHEGLMYYTYGQRQGLGIGGGFGNQEAPWYVSDKIISENRLTVVQGHEHPALYHSFLTASNINWISGSPPTNNNNMTAKIRYRSKDTPCIITKQSNNILVKFTTPQFAVAPGQSIVFYNNDICIGGGIIESRSN</sequence>
<dbReference type="Gene3D" id="2.30.30.280">
    <property type="entry name" value="Adenine nucleotide alpha hydrolases-like domains"/>
    <property type="match status" value="1"/>
</dbReference>
<dbReference type="SUPFAM" id="SSF52402">
    <property type="entry name" value="Adenine nucleotide alpha hydrolases-like"/>
    <property type="match status" value="1"/>
</dbReference>
<dbReference type="PANTHER" id="PTHR11933:SF5">
    <property type="entry name" value="MITOCHONDRIAL TRNA-SPECIFIC 2-THIOURIDYLASE 1"/>
    <property type="match status" value="1"/>
</dbReference>
<name>A0A381Q6H1_9ZZZZ</name>
<feature type="domain" description="tRNA-specific 2-thiouridylase MnmA-like central" evidence="15">
    <location>
        <begin position="194"/>
        <end position="262"/>
    </location>
</feature>
<feature type="domain" description="tRNA-specific 2-thiouridylase MnmA-like C-terminal" evidence="14">
    <location>
        <begin position="274"/>
        <end position="346"/>
    </location>
</feature>
<keyword evidence="5" id="KW-0963">Cytoplasm</keyword>
<dbReference type="FunFam" id="2.30.30.280:FF:000001">
    <property type="entry name" value="tRNA-specific 2-thiouridylase MnmA"/>
    <property type="match status" value="1"/>
</dbReference>
<keyword evidence="11" id="KW-0694">RNA-binding</keyword>
<dbReference type="PANTHER" id="PTHR11933">
    <property type="entry name" value="TRNA 5-METHYLAMINOMETHYL-2-THIOURIDYLATE -METHYLTRANSFERASE"/>
    <property type="match status" value="1"/>
</dbReference>
<keyword evidence="7" id="KW-0808">Transferase</keyword>
<evidence type="ECO:0000256" key="8">
    <source>
        <dbReference type="ARBA" id="ARBA00022694"/>
    </source>
</evidence>
<evidence type="ECO:0000256" key="2">
    <source>
        <dbReference type="ARBA" id="ARBA00004173"/>
    </source>
</evidence>
<dbReference type="EMBL" id="UINC01001211">
    <property type="protein sequence ID" value="SUZ74464.1"/>
    <property type="molecule type" value="Genomic_DNA"/>
</dbReference>
<dbReference type="InterPro" id="IPR046884">
    <property type="entry name" value="MnmA-like_central"/>
</dbReference>